<dbReference type="AlphaFoldDB" id="D1PTT4"/>
<dbReference type="EMBL" id="ACKS01000019">
    <property type="protein sequence ID" value="EFA45214.1"/>
    <property type="molecule type" value="Genomic_DNA"/>
</dbReference>
<organism evidence="1 2">
    <name type="scientific">Hallella bergensis DSM 17361</name>
    <dbReference type="NCBI Taxonomy" id="585502"/>
    <lineage>
        <taxon>Bacteria</taxon>
        <taxon>Pseudomonadati</taxon>
        <taxon>Bacteroidota</taxon>
        <taxon>Bacteroidia</taxon>
        <taxon>Bacteroidales</taxon>
        <taxon>Prevotellaceae</taxon>
        <taxon>Hallella</taxon>
    </lineage>
</organism>
<evidence type="ECO:0000313" key="1">
    <source>
        <dbReference type="EMBL" id="EFA45214.1"/>
    </source>
</evidence>
<dbReference type="HOGENOM" id="CLU_3294173_0_0_10"/>
<proteinExistence type="predicted"/>
<comment type="caution">
    <text evidence="1">The sequence shown here is derived from an EMBL/GenBank/DDBJ whole genome shotgun (WGS) entry which is preliminary data.</text>
</comment>
<sequence>MGAQNGGRIILKSTVKKHVNLWYELKKFATFVYRRHQSLV</sequence>
<accession>D1PTT4</accession>
<gene>
    <name evidence="1" type="ORF">HMPREF0645_0369</name>
</gene>
<evidence type="ECO:0000313" key="2">
    <source>
        <dbReference type="Proteomes" id="UP000003160"/>
    </source>
</evidence>
<dbReference type="Proteomes" id="UP000003160">
    <property type="component" value="Unassembled WGS sequence"/>
</dbReference>
<reference evidence="1 2" key="1">
    <citation type="submission" date="2009-10" db="EMBL/GenBank/DDBJ databases">
        <authorList>
            <person name="Qin X."/>
            <person name="Bachman B."/>
            <person name="Battles P."/>
            <person name="Bell A."/>
            <person name="Bess C."/>
            <person name="Bickham C."/>
            <person name="Chaboub L."/>
            <person name="Chen D."/>
            <person name="Coyle M."/>
            <person name="Deiros D.R."/>
            <person name="Dinh H."/>
            <person name="Forbes L."/>
            <person name="Fowler G."/>
            <person name="Francisco L."/>
            <person name="Fu Q."/>
            <person name="Gubbala S."/>
            <person name="Hale W."/>
            <person name="Han Y."/>
            <person name="Hemphill L."/>
            <person name="Highlander S.K."/>
            <person name="Hirani K."/>
            <person name="Hogues M."/>
            <person name="Jackson L."/>
            <person name="Jakkamsetti A."/>
            <person name="Javaid M."/>
            <person name="Jiang H."/>
            <person name="Korchina V."/>
            <person name="Kovar C."/>
            <person name="Lara F."/>
            <person name="Lee S."/>
            <person name="Mata R."/>
            <person name="Mathew T."/>
            <person name="Moen C."/>
            <person name="Morales K."/>
            <person name="Munidasa M."/>
            <person name="Nazareth L."/>
            <person name="Ngo R."/>
            <person name="Nguyen L."/>
            <person name="Okwuonu G."/>
            <person name="Ongeri F."/>
            <person name="Patil S."/>
            <person name="Petrosino J."/>
            <person name="Pham C."/>
            <person name="Pham P."/>
            <person name="Pu L.-L."/>
            <person name="Puazo M."/>
            <person name="Raj R."/>
            <person name="Reid J."/>
            <person name="Rouhana J."/>
            <person name="Saada N."/>
            <person name="Shang Y."/>
            <person name="Simmons D."/>
            <person name="Thornton R."/>
            <person name="Warren J."/>
            <person name="Weissenberger G."/>
            <person name="Zhang J."/>
            <person name="Zhang L."/>
            <person name="Zhou C."/>
            <person name="Zhu D."/>
            <person name="Muzny D."/>
            <person name="Worley K."/>
            <person name="Gibbs R."/>
        </authorList>
    </citation>
    <scope>NUCLEOTIDE SEQUENCE [LARGE SCALE GENOMIC DNA]</scope>
    <source>
        <strain evidence="1 2">DSM 17361</strain>
    </source>
</reference>
<protein>
    <submittedName>
        <fullName evidence="1">Uncharacterized protein</fullName>
    </submittedName>
</protein>
<name>D1PTT4_9BACT</name>
<keyword evidence="2" id="KW-1185">Reference proteome</keyword>